<dbReference type="InterPro" id="IPR046342">
    <property type="entry name" value="CBS_dom_sf"/>
</dbReference>
<keyword evidence="1 2" id="KW-0129">CBS domain</keyword>
<dbReference type="SMART" id="SM00116">
    <property type="entry name" value="CBS"/>
    <property type="match status" value="2"/>
</dbReference>
<dbReference type="RefSeq" id="WP_085227420.1">
    <property type="nucleotide sequence ID" value="NZ_BSQD01000004.1"/>
</dbReference>
<evidence type="ECO:0000313" key="6">
    <source>
        <dbReference type="Proteomes" id="UP000192911"/>
    </source>
</evidence>
<feature type="domain" description="CBS" evidence="4">
    <location>
        <begin position="8"/>
        <end position="64"/>
    </location>
</feature>
<dbReference type="InterPro" id="IPR000644">
    <property type="entry name" value="CBS_dom"/>
</dbReference>
<feature type="region of interest" description="Disordered" evidence="3">
    <location>
        <begin position="124"/>
        <end position="143"/>
    </location>
</feature>
<dbReference type="InterPro" id="IPR051257">
    <property type="entry name" value="Diverse_CBS-Domain"/>
</dbReference>
<reference evidence="6" key="1">
    <citation type="submission" date="2017-04" db="EMBL/GenBank/DDBJ databases">
        <authorList>
            <person name="Varghese N."/>
            <person name="Submissions S."/>
        </authorList>
    </citation>
    <scope>NUCLEOTIDE SEQUENCE [LARGE SCALE GENOMIC DNA]</scope>
    <source>
        <strain evidence="6">Ballard 720</strain>
    </source>
</reference>
<organism evidence="5 6">
    <name type="scientific">Trinickia caryophylli</name>
    <name type="common">Paraburkholderia caryophylli</name>
    <dbReference type="NCBI Taxonomy" id="28094"/>
    <lineage>
        <taxon>Bacteria</taxon>
        <taxon>Pseudomonadati</taxon>
        <taxon>Pseudomonadota</taxon>
        <taxon>Betaproteobacteria</taxon>
        <taxon>Burkholderiales</taxon>
        <taxon>Burkholderiaceae</taxon>
        <taxon>Trinickia</taxon>
    </lineage>
</organism>
<protein>
    <submittedName>
        <fullName evidence="5">CBS domain-containing protein</fullName>
    </submittedName>
</protein>
<dbReference type="PROSITE" id="PS51371">
    <property type="entry name" value="CBS"/>
    <property type="match status" value="2"/>
</dbReference>
<gene>
    <name evidence="5" type="ORF">SAMN06295900_105163</name>
</gene>
<dbReference type="Gene3D" id="3.10.580.10">
    <property type="entry name" value="CBS-domain"/>
    <property type="match status" value="1"/>
</dbReference>
<feature type="compositionally biased region" description="Polar residues" evidence="3">
    <location>
        <begin position="125"/>
        <end position="137"/>
    </location>
</feature>
<evidence type="ECO:0000256" key="1">
    <source>
        <dbReference type="ARBA" id="ARBA00023122"/>
    </source>
</evidence>
<dbReference type="Proteomes" id="UP000192911">
    <property type="component" value="Unassembled WGS sequence"/>
</dbReference>
<dbReference type="EMBL" id="FXAH01000005">
    <property type="protein sequence ID" value="SMF31103.1"/>
    <property type="molecule type" value="Genomic_DNA"/>
</dbReference>
<evidence type="ECO:0000259" key="4">
    <source>
        <dbReference type="PROSITE" id="PS51371"/>
    </source>
</evidence>
<accession>A0A1X7EBG3</accession>
<dbReference type="PANTHER" id="PTHR43080">
    <property type="entry name" value="CBS DOMAIN-CONTAINING PROTEIN CBSX3, MITOCHONDRIAL"/>
    <property type="match status" value="1"/>
</dbReference>
<dbReference type="STRING" id="28094.SAMN06295900_105163"/>
<dbReference type="GeneID" id="95553754"/>
<dbReference type="PANTHER" id="PTHR43080:SF2">
    <property type="entry name" value="CBS DOMAIN-CONTAINING PROTEIN"/>
    <property type="match status" value="1"/>
</dbReference>
<evidence type="ECO:0000256" key="2">
    <source>
        <dbReference type="PROSITE-ProRule" id="PRU00703"/>
    </source>
</evidence>
<proteinExistence type="predicted"/>
<dbReference type="Pfam" id="PF00571">
    <property type="entry name" value="CBS"/>
    <property type="match status" value="2"/>
</dbReference>
<evidence type="ECO:0000313" key="5">
    <source>
        <dbReference type="EMBL" id="SMF31103.1"/>
    </source>
</evidence>
<dbReference type="CDD" id="cd04622">
    <property type="entry name" value="CBS_pair_HRP1_like"/>
    <property type="match status" value="1"/>
</dbReference>
<evidence type="ECO:0000256" key="3">
    <source>
        <dbReference type="SAM" id="MobiDB-lite"/>
    </source>
</evidence>
<keyword evidence="6" id="KW-1185">Reference proteome</keyword>
<dbReference type="AlphaFoldDB" id="A0A1X7EBG3"/>
<dbReference type="SUPFAM" id="SSF54631">
    <property type="entry name" value="CBS-domain pair"/>
    <property type="match status" value="1"/>
</dbReference>
<feature type="domain" description="CBS" evidence="4">
    <location>
        <begin position="72"/>
        <end position="128"/>
    </location>
</feature>
<sequence length="143" mass="15348">MTRVADVMTRDAVTLAPNETVRAAARMMDELNVGALPVCDGKRLVGMVTDRDIAVRAVSAGMDLESPVERIASEPVAWCFEDDDVNAVHDKMADRQIRRLPVVDNEKHLVGVVSLGDLATHEDGNMSSTLGAISSPSGPDRAH</sequence>
<dbReference type="OrthoDB" id="9794094at2"/>
<name>A0A1X7EBG3_TRICW</name>